<gene>
    <name evidence="2" type="ORF">MCOR_51683</name>
</gene>
<evidence type="ECO:0000259" key="1">
    <source>
        <dbReference type="Pfam" id="PF20700"/>
    </source>
</evidence>
<proteinExistence type="predicted"/>
<organism evidence="2 3">
    <name type="scientific">Mytilus coruscus</name>
    <name type="common">Sea mussel</name>
    <dbReference type="NCBI Taxonomy" id="42192"/>
    <lineage>
        <taxon>Eukaryota</taxon>
        <taxon>Metazoa</taxon>
        <taxon>Spiralia</taxon>
        <taxon>Lophotrochozoa</taxon>
        <taxon>Mollusca</taxon>
        <taxon>Bivalvia</taxon>
        <taxon>Autobranchia</taxon>
        <taxon>Pteriomorphia</taxon>
        <taxon>Mytilida</taxon>
        <taxon>Mytiloidea</taxon>
        <taxon>Mytilidae</taxon>
        <taxon>Mytilinae</taxon>
        <taxon>Mytilus</taxon>
    </lineage>
</organism>
<keyword evidence="3" id="KW-1185">Reference proteome</keyword>
<dbReference type="Proteomes" id="UP000507470">
    <property type="component" value="Unassembled WGS sequence"/>
</dbReference>
<protein>
    <recommendedName>
        <fullName evidence="1">Mutator-like transposase domain-containing protein</fullName>
    </recommendedName>
</protein>
<sequence>MWNEVFRELQNVSQHCNGLFEWDLSMEEKWGSAWRECAKCNQSIYRSKMFNLYEEVASIKRGRRAAKINLGLQVGLQHTPISTASYRKICMASNIPPPSVSSLQHTSNAISEKIEEENMRDLQRQREKIKRIKSYAGKILMLLTFKLTLNENSENILRQCVNHRLGPGMLSKSAKSANTQKVEALNRSIRSTVLANVTYARNITGRVHTACHKVNHGTGNSIVILCEAAGSPIQPGTKVAKSLKQIRRP</sequence>
<evidence type="ECO:0000313" key="3">
    <source>
        <dbReference type="Proteomes" id="UP000507470"/>
    </source>
</evidence>
<dbReference type="InterPro" id="IPR049012">
    <property type="entry name" value="Mutator_transp_dom"/>
</dbReference>
<feature type="domain" description="Mutator-like transposase" evidence="1">
    <location>
        <begin position="1"/>
        <end position="135"/>
    </location>
</feature>
<dbReference type="Pfam" id="PF20700">
    <property type="entry name" value="Mutator"/>
    <property type="match status" value="1"/>
</dbReference>
<dbReference type="EMBL" id="CACVKT020009019">
    <property type="protein sequence ID" value="CAC5419324.1"/>
    <property type="molecule type" value="Genomic_DNA"/>
</dbReference>
<name>A0A6J8EFB4_MYTCO</name>
<dbReference type="AlphaFoldDB" id="A0A6J8EFB4"/>
<evidence type="ECO:0000313" key="2">
    <source>
        <dbReference type="EMBL" id="CAC5419324.1"/>
    </source>
</evidence>
<accession>A0A6J8EFB4</accession>
<reference evidence="2 3" key="1">
    <citation type="submission" date="2020-06" db="EMBL/GenBank/DDBJ databases">
        <authorList>
            <person name="Li R."/>
            <person name="Bekaert M."/>
        </authorList>
    </citation>
    <scope>NUCLEOTIDE SEQUENCE [LARGE SCALE GENOMIC DNA]</scope>
    <source>
        <strain evidence="3">wild</strain>
    </source>
</reference>